<protein>
    <submittedName>
        <fullName evidence="1">Uncharacterized protein</fullName>
    </submittedName>
</protein>
<dbReference type="AlphaFoldDB" id="A0A6S7AVH6"/>
<organism evidence="1 2">
    <name type="scientific">Pararobbsia alpina</name>
    <dbReference type="NCBI Taxonomy" id="621374"/>
    <lineage>
        <taxon>Bacteria</taxon>
        <taxon>Pseudomonadati</taxon>
        <taxon>Pseudomonadota</taxon>
        <taxon>Betaproteobacteria</taxon>
        <taxon>Burkholderiales</taxon>
        <taxon>Burkholderiaceae</taxon>
        <taxon>Pararobbsia</taxon>
    </lineage>
</organism>
<evidence type="ECO:0000313" key="2">
    <source>
        <dbReference type="Proteomes" id="UP000494115"/>
    </source>
</evidence>
<reference evidence="1 2" key="1">
    <citation type="submission" date="2020-04" db="EMBL/GenBank/DDBJ databases">
        <authorList>
            <person name="De Canck E."/>
        </authorList>
    </citation>
    <scope>NUCLEOTIDE SEQUENCE [LARGE SCALE GENOMIC DNA]</scope>
    <source>
        <strain evidence="1 2">LMG 28138</strain>
    </source>
</reference>
<name>A0A6S7AVH6_9BURK</name>
<keyword evidence="2" id="KW-1185">Reference proteome</keyword>
<accession>A0A6S7AVH6</accession>
<dbReference type="EMBL" id="CADIKM010000002">
    <property type="protein sequence ID" value="CAB3779100.1"/>
    <property type="molecule type" value="Genomic_DNA"/>
</dbReference>
<gene>
    <name evidence="1" type="ORF">LMG28138_00789</name>
</gene>
<dbReference type="Proteomes" id="UP000494115">
    <property type="component" value="Unassembled WGS sequence"/>
</dbReference>
<evidence type="ECO:0000313" key="1">
    <source>
        <dbReference type="EMBL" id="CAB3779100.1"/>
    </source>
</evidence>
<sequence length="40" mass="4587">MALSYVLIPFRVPTLVMLGHLINSTSSLIVQAQQEIRWFL</sequence>
<proteinExistence type="predicted"/>